<gene>
    <name evidence="1" type="ORF">L6452_02904</name>
</gene>
<dbReference type="EMBL" id="CM042047">
    <property type="protein sequence ID" value="KAI3771737.1"/>
    <property type="molecule type" value="Genomic_DNA"/>
</dbReference>
<evidence type="ECO:0000313" key="1">
    <source>
        <dbReference type="EMBL" id="KAI3771737.1"/>
    </source>
</evidence>
<comment type="caution">
    <text evidence="1">The sequence shown here is derived from an EMBL/GenBank/DDBJ whole genome shotgun (WGS) entry which is preliminary data.</text>
</comment>
<keyword evidence="2" id="KW-1185">Reference proteome</keyword>
<evidence type="ECO:0000313" key="2">
    <source>
        <dbReference type="Proteomes" id="UP001055879"/>
    </source>
</evidence>
<reference evidence="2" key="1">
    <citation type="journal article" date="2022" name="Mol. Ecol. Resour.">
        <title>The genomes of chicory, endive, great burdock and yacon provide insights into Asteraceae palaeo-polyploidization history and plant inulin production.</title>
        <authorList>
            <person name="Fan W."/>
            <person name="Wang S."/>
            <person name="Wang H."/>
            <person name="Wang A."/>
            <person name="Jiang F."/>
            <person name="Liu H."/>
            <person name="Zhao H."/>
            <person name="Xu D."/>
            <person name="Zhang Y."/>
        </authorList>
    </citation>
    <scope>NUCLEOTIDE SEQUENCE [LARGE SCALE GENOMIC DNA]</scope>
    <source>
        <strain evidence="2">cv. Niubang</strain>
    </source>
</reference>
<proteinExistence type="predicted"/>
<protein>
    <submittedName>
        <fullName evidence="1">Uncharacterized protein</fullName>
    </submittedName>
</protein>
<sequence>MTEVTPQTQMMDMMRAMNETMAKQQELFMKLLEDRDANHLRHETIEENGIIAGSGGTEGDIRTDELATLETKQPEKGCSYKSSDCEERQKVKYGSQLLRGTTLTWWNVFTSTIEESVLARMSWAEFKKKILEEYCTEEELDSIEEEFRSIKKGDLSVKGYTRLFMEKIDLVGHVAPTDKDKVKAYLKGLPADMITVVHNSKASNLCETMEEAKVTERLFAQDKAEKTKTVERRGEEKRRWESPPSSYKNSRFQPPSKSFDNRREAKWFPKCKSKHFGFCKTNSNPTLNPVSCFKCGQPSHLSVACPIRGTICFECKEIGHVRKECPKLRGVARGGSSGSQSKREAIPKA</sequence>
<organism evidence="1 2">
    <name type="scientific">Arctium lappa</name>
    <name type="common">Greater burdock</name>
    <name type="synonym">Lappa major</name>
    <dbReference type="NCBI Taxonomy" id="4217"/>
    <lineage>
        <taxon>Eukaryota</taxon>
        <taxon>Viridiplantae</taxon>
        <taxon>Streptophyta</taxon>
        <taxon>Embryophyta</taxon>
        <taxon>Tracheophyta</taxon>
        <taxon>Spermatophyta</taxon>
        <taxon>Magnoliopsida</taxon>
        <taxon>eudicotyledons</taxon>
        <taxon>Gunneridae</taxon>
        <taxon>Pentapetalae</taxon>
        <taxon>asterids</taxon>
        <taxon>campanulids</taxon>
        <taxon>Asterales</taxon>
        <taxon>Asteraceae</taxon>
        <taxon>Carduoideae</taxon>
        <taxon>Cardueae</taxon>
        <taxon>Arctiinae</taxon>
        <taxon>Arctium</taxon>
    </lineage>
</organism>
<reference evidence="1 2" key="2">
    <citation type="journal article" date="2022" name="Mol. Ecol. Resour.">
        <title>The genomes of chicory, endive, great burdock and yacon provide insights into Asteraceae paleo-polyploidization history and plant inulin production.</title>
        <authorList>
            <person name="Fan W."/>
            <person name="Wang S."/>
            <person name="Wang H."/>
            <person name="Wang A."/>
            <person name="Jiang F."/>
            <person name="Liu H."/>
            <person name="Zhao H."/>
            <person name="Xu D."/>
            <person name="Zhang Y."/>
        </authorList>
    </citation>
    <scope>NUCLEOTIDE SEQUENCE [LARGE SCALE GENOMIC DNA]</scope>
    <source>
        <strain evidence="2">cv. Niubang</strain>
    </source>
</reference>
<accession>A0ACB9FKP9</accession>
<dbReference type="Proteomes" id="UP001055879">
    <property type="component" value="Linkage Group LG01"/>
</dbReference>
<name>A0ACB9FKP9_ARCLA</name>